<dbReference type="Pfam" id="PF01370">
    <property type="entry name" value="Epimerase"/>
    <property type="match status" value="1"/>
</dbReference>
<evidence type="ECO:0000259" key="3">
    <source>
        <dbReference type="Pfam" id="PF01370"/>
    </source>
</evidence>
<dbReference type="AlphaFoldDB" id="A0AAV9XNI9"/>
<dbReference type="EMBL" id="JAVHJO010000001">
    <property type="protein sequence ID" value="KAK6543553.1"/>
    <property type="molecule type" value="Genomic_DNA"/>
</dbReference>
<evidence type="ECO:0000313" key="5">
    <source>
        <dbReference type="Proteomes" id="UP001365542"/>
    </source>
</evidence>
<dbReference type="InterPro" id="IPR050425">
    <property type="entry name" value="NAD(P)_dehydrat-like"/>
</dbReference>
<reference evidence="4 5" key="1">
    <citation type="submission" date="2019-10" db="EMBL/GenBank/DDBJ databases">
        <authorList>
            <person name="Palmer J.M."/>
        </authorList>
    </citation>
    <scope>NUCLEOTIDE SEQUENCE [LARGE SCALE GENOMIC DNA]</scope>
    <source>
        <strain evidence="4 5">TWF694</strain>
    </source>
</reference>
<dbReference type="Gene3D" id="3.40.50.720">
    <property type="entry name" value="NAD(P)-binding Rossmann-like Domain"/>
    <property type="match status" value="1"/>
</dbReference>
<dbReference type="Proteomes" id="UP001365542">
    <property type="component" value="Unassembled WGS sequence"/>
</dbReference>
<proteinExistence type="inferred from homology"/>
<dbReference type="InterPro" id="IPR001509">
    <property type="entry name" value="Epimerase_deHydtase"/>
</dbReference>
<keyword evidence="1" id="KW-0560">Oxidoreductase</keyword>
<gene>
    <name evidence="4" type="ORF">TWF694_000297</name>
</gene>
<evidence type="ECO:0000313" key="4">
    <source>
        <dbReference type="EMBL" id="KAK6543553.1"/>
    </source>
</evidence>
<dbReference type="SUPFAM" id="SSF51735">
    <property type="entry name" value="NAD(P)-binding Rossmann-fold domains"/>
    <property type="match status" value="1"/>
</dbReference>
<protein>
    <recommendedName>
        <fullName evidence="3">NAD-dependent epimerase/dehydratase domain-containing protein</fullName>
    </recommendedName>
</protein>
<keyword evidence="5" id="KW-1185">Reference proteome</keyword>
<dbReference type="PANTHER" id="PTHR10366:SF564">
    <property type="entry name" value="STEROL-4-ALPHA-CARBOXYLATE 3-DEHYDROGENASE, DECARBOXYLATING"/>
    <property type="match status" value="1"/>
</dbReference>
<evidence type="ECO:0000256" key="2">
    <source>
        <dbReference type="ARBA" id="ARBA00023445"/>
    </source>
</evidence>
<comment type="similarity">
    <text evidence="2">Belongs to the NAD(P)-dependent epimerase/dehydratase family. Dihydroflavonol-4-reductase subfamily.</text>
</comment>
<evidence type="ECO:0000256" key="1">
    <source>
        <dbReference type="ARBA" id="ARBA00023002"/>
    </source>
</evidence>
<feature type="domain" description="NAD-dependent epimerase/dehydratase" evidence="3">
    <location>
        <begin position="9"/>
        <end position="269"/>
    </location>
</feature>
<organism evidence="4 5">
    <name type="scientific">Orbilia ellipsospora</name>
    <dbReference type="NCBI Taxonomy" id="2528407"/>
    <lineage>
        <taxon>Eukaryota</taxon>
        <taxon>Fungi</taxon>
        <taxon>Dikarya</taxon>
        <taxon>Ascomycota</taxon>
        <taxon>Pezizomycotina</taxon>
        <taxon>Orbiliomycetes</taxon>
        <taxon>Orbiliales</taxon>
        <taxon>Orbiliaceae</taxon>
        <taxon>Orbilia</taxon>
    </lineage>
</organism>
<dbReference type="InterPro" id="IPR036291">
    <property type="entry name" value="NAD(P)-bd_dom_sf"/>
</dbReference>
<accession>A0AAV9XNI9</accession>
<comment type="caution">
    <text evidence="4">The sequence shown here is derived from an EMBL/GenBank/DDBJ whole genome shotgun (WGS) entry which is preliminary data.</text>
</comment>
<name>A0AAV9XNI9_9PEZI</name>
<dbReference type="PANTHER" id="PTHR10366">
    <property type="entry name" value="NAD DEPENDENT EPIMERASE/DEHYDRATASE"/>
    <property type="match status" value="1"/>
</dbReference>
<dbReference type="GO" id="GO:0016616">
    <property type="term" value="F:oxidoreductase activity, acting on the CH-OH group of donors, NAD or NADP as acceptor"/>
    <property type="evidence" value="ECO:0007669"/>
    <property type="project" value="TreeGrafter"/>
</dbReference>
<sequence>MTNSSKPIALVTGVTGYIAGWVVKYYLDAGYKVRGTTRSKASAQPLIDTLVSQGYSASDIEIYEVADITTSGAFDEAVKEVEVIAHLASPVSLSFSDPEPVIRTAREGTLSILQSAKSLGTSIKTFIQMSSIVAIWDPTVQGAYTFSEKDWNNAALPMTEKLGKQTPGFIIYMASKVASEKALWKFRDEEQPAFDVVSVNPAWVSGPPVVSPKDASKISETILTIWQIFSGKKDFISLGDHSTYVHVFDVARLFVWAAQNSAKANGERYLALAGRGGDQAVMDILSEAYPTRRDVMPQGEKDQGYTKDYLWPEGGMNFDISKAVKATGQDWIKYEKVVLDTAKAFEHLVDL</sequence>